<dbReference type="InterPro" id="IPR029044">
    <property type="entry name" value="Nucleotide-diphossugar_trans"/>
</dbReference>
<organism evidence="2 3">
    <name type="scientific">Flavobacterium okayamense</name>
    <dbReference type="NCBI Taxonomy" id="2830782"/>
    <lineage>
        <taxon>Bacteria</taxon>
        <taxon>Pseudomonadati</taxon>
        <taxon>Bacteroidota</taxon>
        <taxon>Flavobacteriia</taxon>
        <taxon>Flavobacteriales</taxon>
        <taxon>Flavobacteriaceae</taxon>
        <taxon>Flavobacterium</taxon>
    </lineage>
</organism>
<dbReference type="Proteomes" id="UP000825258">
    <property type="component" value="Chromosome"/>
</dbReference>
<dbReference type="InterPro" id="IPR025393">
    <property type="entry name" value="DUF4301"/>
</dbReference>
<dbReference type="SUPFAM" id="SSF53448">
    <property type="entry name" value="Nucleotide-diphospho-sugar transferases"/>
    <property type="match status" value="1"/>
</dbReference>
<name>A0ABN6HXG0_9FLAO</name>
<sequence length="511" mass="59109">MENIFTERDFKQIKEKGISIEKIEQQLFFYQNGIPKIELQKPAIIGDGILKIQSNEKNNYINIFDSQKQNFEIKKFVPASGAASRMFKFLQEFLNNFDSENETINAYINRTGNKELEVFSVGLKNFPFYQELLSKTKEIHPNFSSLERDEKLLLFVKTLLEKTHLNFSEKPKGILPFHFKNNKVVTPVEEHLTETIFYQIPNKKSKVHFTISNEFQSDFDKIASSFNDVLVTYSNQKDYTDTLAVNLNNTPFRLDDGSLFFRPGGHGALIENLNLLQSDIIFIKNIDNVSQNHIVEIVENKKLLGGILIDYQNKIFNYLQELTKNEITSNLIEEVTTFVKEKMFQDLPHDFEKYKDDFKIEYLVKLLDRPIRICGMVKNEGEPGGGPFWVKDSNGQISLQIVESSQINIENPQQKEIFKNATHFNPVDIVCGIKNHRREKFNLLDFVDHNSGFIVEKTKNGKPIKAFELPGLWNGAMAHWNTIFVEVPLITFNPVKTVNDLLKPSHQPNNE</sequence>
<keyword evidence="3" id="KW-1185">Reference proteome</keyword>
<proteinExistence type="predicted"/>
<dbReference type="Pfam" id="PF14134">
    <property type="entry name" value="DUF4301"/>
    <property type="match status" value="1"/>
</dbReference>
<evidence type="ECO:0000259" key="1">
    <source>
        <dbReference type="Pfam" id="PF14134"/>
    </source>
</evidence>
<reference evidence="2 3" key="1">
    <citation type="submission" date="2021-06" db="EMBL/GenBank/DDBJ databases">
        <title>Whole genome sequences of Flavobacterium sp. KK2020170 and assembly.</title>
        <authorList>
            <person name="Kitahara K."/>
            <person name="Miyoshi S."/>
            <person name="Uesaka K."/>
        </authorList>
    </citation>
    <scope>NUCLEOTIDE SEQUENCE [LARGE SCALE GENOMIC DNA]</scope>
    <source>
        <strain evidence="2 3">KK2020170</strain>
    </source>
</reference>
<dbReference type="EMBL" id="AP024749">
    <property type="protein sequence ID" value="BCY28090.1"/>
    <property type="molecule type" value="Genomic_DNA"/>
</dbReference>
<evidence type="ECO:0000313" key="2">
    <source>
        <dbReference type="EMBL" id="BCY28090.1"/>
    </source>
</evidence>
<accession>A0ABN6HXG0</accession>
<feature type="domain" description="DUF4301" evidence="1">
    <location>
        <begin position="6"/>
        <end position="507"/>
    </location>
</feature>
<gene>
    <name evidence="2" type="ORF">KK2020170_09580</name>
</gene>
<protein>
    <recommendedName>
        <fullName evidence="1">DUF4301 domain-containing protein</fullName>
    </recommendedName>
</protein>
<dbReference type="RefSeq" id="WP_221259686.1">
    <property type="nucleotide sequence ID" value="NZ_AP024749.1"/>
</dbReference>
<evidence type="ECO:0000313" key="3">
    <source>
        <dbReference type="Proteomes" id="UP000825258"/>
    </source>
</evidence>